<sequence>MRDTITDFGEHVKVPKKPPVRSRKKPVPPMGEFRSIATDFDDPPRLALVRAQADQAVAEYEKLHSLVNKTEEQKALEEAAWKKLSLWKSIFEIVYEHCYAPDQADQRRIELLANSMVSGDFDLRVSKISPNVMMLEIVTYAENRPVAEFIVRKRLGWFCIDSYRFCKIDKEA</sequence>
<dbReference type="Proteomes" id="UP000294682">
    <property type="component" value="Unassembled WGS sequence"/>
</dbReference>
<dbReference type="EMBL" id="SLUK01000006">
    <property type="protein sequence ID" value="TCL43194.1"/>
    <property type="molecule type" value="Genomic_DNA"/>
</dbReference>
<feature type="region of interest" description="Disordered" evidence="1">
    <location>
        <begin position="1"/>
        <end position="35"/>
    </location>
</feature>
<evidence type="ECO:0000313" key="2">
    <source>
        <dbReference type="EMBL" id="TCL43194.1"/>
    </source>
</evidence>
<protein>
    <submittedName>
        <fullName evidence="2">Uncharacterized protein</fullName>
    </submittedName>
</protein>
<proteinExistence type="predicted"/>
<organism evidence="2 3">
    <name type="scientific">Harryflintia acetispora</name>
    <dbReference type="NCBI Taxonomy" id="1849041"/>
    <lineage>
        <taxon>Bacteria</taxon>
        <taxon>Bacillati</taxon>
        <taxon>Bacillota</taxon>
        <taxon>Clostridia</taxon>
        <taxon>Eubacteriales</taxon>
        <taxon>Oscillospiraceae</taxon>
        <taxon>Harryflintia</taxon>
    </lineage>
</organism>
<dbReference type="RefSeq" id="WP_132084570.1">
    <property type="nucleotide sequence ID" value="NZ_SLUK01000006.1"/>
</dbReference>
<feature type="compositionally biased region" description="Basic residues" evidence="1">
    <location>
        <begin position="14"/>
        <end position="26"/>
    </location>
</feature>
<keyword evidence="3" id="KW-1185">Reference proteome</keyword>
<dbReference type="AlphaFoldDB" id="A0A9X8UIY8"/>
<name>A0A9X8UIY8_9FIRM</name>
<gene>
    <name evidence="2" type="ORF">EDD78_10654</name>
</gene>
<evidence type="ECO:0000313" key="3">
    <source>
        <dbReference type="Proteomes" id="UP000294682"/>
    </source>
</evidence>
<reference evidence="2 3" key="1">
    <citation type="submission" date="2019-03" db="EMBL/GenBank/DDBJ databases">
        <title>Genomic Encyclopedia of Type Strains, Phase IV (KMG-IV): sequencing the most valuable type-strain genomes for metagenomic binning, comparative biology and taxonomic classification.</title>
        <authorList>
            <person name="Goeker M."/>
        </authorList>
    </citation>
    <scope>NUCLEOTIDE SEQUENCE [LARGE SCALE GENOMIC DNA]</scope>
    <source>
        <strain evidence="2 3">DSM 100433</strain>
    </source>
</reference>
<feature type="compositionally biased region" description="Basic and acidic residues" evidence="1">
    <location>
        <begin position="1"/>
        <end position="13"/>
    </location>
</feature>
<comment type="caution">
    <text evidence="2">The sequence shown here is derived from an EMBL/GenBank/DDBJ whole genome shotgun (WGS) entry which is preliminary data.</text>
</comment>
<evidence type="ECO:0000256" key="1">
    <source>
        <dbReference type="SAM" id="MobiDB-lite"/>
    </source>
</evidence>
<accession>A0A9X8UIY8</accession>